<reference evidence="1" key="2">
    <citation type="submission" date="2022-01" db="EMBL/GenBank/DDBJ databases">
        <title>Collection of gut derived symbiotic bacterial strains cultured from healthy donors.</title>
        <authorList>
            <person name="Lin H."/>
            <person name="Kohout C."/>
            <person name="Waligurski E."/>
            <person name="Pamer E.G."/>
        </authorList>
    </citation>
    <scope>NUCLEOTIDE SEQUENCE</scope>
    <source>
        <strain evidence="1">DFI.1.149</strain>
    </source>
</reference>
<organism evidence="2 3">
    <name type="scientific">Odoribacter splanchnicus</name>
    <dbReference type="NCBI Taxonomy" id="28118"/>
    <lineage>
        <taxon>Bacteria</taxon>
        <taxon>Pseudomonadati</taxon>
        <taxon>Bacteroidota</taxon>
        <taxon>Bacteroidia</taxon>
        <taxon>Bacteroidales</taxon>
        <taxon>Odoribacteraceae</taxon>
        <taxon>Odoribacter</taxon>
    </lineage>
</organism>
<evidence type="ECO:0000313" key="1">
    <source>
        <dbReference type="EMBL" id="MCG4962408.1"/>
    </source>
</evidence>
<protein>
    <submittedName>
        <fullName evidence="2">Uncharacterized protein</fullName>
    </submittedName>
</protein>
<evidence type="ECO:0000313" key="2">
    <source>
        <dbReference type="EMBL" id="RGV15956.1"/>
    </source>
</evidence>
<dbReference type="EMBL" id="QRYW01000080">
    <property type="protein sequence ID" value="RGV15956.1"/>
    <property type="molecule type" value="Genomic_DNA"/>
</dbReference>
<dbReference type="Proteomes" id="UP001199750">
    <property type="component" value="Unassembled WGS sequence"/>
</dbReference>
<evidence type="ECO:0000313" key="3">
    <source>
        <dbReference type="Proteomes" id="UP000283426"/>
    </source>
</evidence>
<gene>
    <name evidence="2" type="ORF">DWW24_21710</name>
    <name evidence="1" type="ORF">L0P03_21595</name>
</gene>
<proteinExistence type="predicted"/>
<sequence>MIYATKHILIEILVRLPCTVCTFQTKKWKIFTYIDTIGCSTCNFRALDWKRIIHEADSITSNVTFIFYAHLKNYEEFEVYTGINRFNYPIFYDYEGKCDRQNHLPDDVFYQTFLLDENNKVQLIGKPIPDSKLWELYKKIITQ</sequence>
<reference evidence="2 3" key="1">
    <citation type="submission" date="2018-08" db="EMBL/GenBank/DDBJ databases">
        <title>A genome reference for cultivated species of the human gut microbiota.</title>
        <authorList>
            <person name="Zou Y."/>
            <person name="Xue W."/>
            <person name="Luo G."/>
        </authorList>
    </citation>
    <scope>NUCLEOTIDE SEQUENCE [LARGE SCALE GENOMIC DNA]</scope>
    <source>
        <strain evidence="2 3">AF14-6AC</strain>
    </source>
</reference>
<dbReference type="AlphaFoldDB" id="A0A412W0A1"/>
<comment type="caution">
    <text evidence="2">The sequence shown here is derived from an EMBL/GenBank/DDBJ whole genome shotgun (WGS) entry which is preliminary data.</text>
</comment>
<accession>A0A412W0A1</accession>
<name>A0A412W0A1_9BACT</name>
<dbReference type="EMBL" id="JAKNDN010000120">
    <property type="protein sequence ID" value="MCG4962408.1"/>
    <property type="molecule type" value="Genomic_DNA"/>
</dbReference>
<dbReference type="Proteomes" id="UP000283426">
    <property type="component" value="Unassembled WGS sequence"/>
</dbReference>